<dbReference type="PROSITE" id="PS50088">
    <property type="entry name" value="ANK_REPEAT"/>
    <property type="match status" value="2"/>
</dbReference>
<organism evidence="5 6">
    <name type="scientific">Gossypium trilobum</name>
    <dbReference type="NCBI Taxonomy" id="34281"/>
    <lineage>
        <taxon>Eukaryota</taxon>
        <taxon>Viridiplantae</taxon>
        <taxon>Streptophyta</taxon>
        <taxon>Embryophyta</taxon>
        <taxon>Tracheophyta</taxon>
        <taxon>Spermatophyta</taxon>
        <taxon>Magnoliopsida</taxon>
        <taxon>eudicotyledons</taxon>
        <taxon>Gunneridae</taxon>
        <taxon>Pentapetalae</taxon>
        <taxon>rosids</taxon>
        <taxon>malvids</taxon>
        <taxon>Malvales</taxon>
        <taxon>Malvaceae</taxon>
        <taxon>Malvoideae</taxon>
        <taxon>Gossypium</taxon>
    </lineage>
</organism>
<dbReference type="PROSITE" id="PS50297">
    <property type="entry name" value="ANK_REP_REGION"/>
    <property type="match status" value="2"/>
</dbReference>
<reference evidence="5 6" key="1">
    <citation type="journal article" date="2019" name="Genome Biol. Evol.">
        <title>Insights into the evolution of the New World diploid cottons (Gossypium, subgenus Houzingenia) based on genome sequencing.</title>
        <authorList>
            <person name="Grover C.E."/>
            <person name="Arick M.A. 2nd"/>
            <person name="Thrash A."/>
            <person name="Conover J.L."/>
            <person name="Sanders W.S."/>
            <person name="Peterson D.G."/>
            <person name="Frelichowski J.E."/>
            <person name="Scheffler J.A."/>
            <person name="Scheffler B.E."/>
            <person name="Wendel J.F."/>
        </authorList>
    </citation>
    <scope>NUCLEOTIDE SEQUENCE [LARGE SCALE GENOMIC DNA]</scope>
    <source>
        <strain evidence="5">8</strain>
        <tissue evidence="5">Leaf</tissue>
    </source>
</reference>
<dbReference type="EMBL" id="JABEZW010000002">
    <property type="protein sequence ID" value="MBA0758854.1"/>
    <property type="molecule type" value="Genomic_DNA"/>
</dbReference>
<dbReference type="InterPro" id="IPR045258">
    <property type="entry name" value="ACAP1/2/3-like"/>
</dbReference>
<keyword evidence="4" id="KW-0472">Membrane</keyword>
<evidence type="ECO:0000256" key="4">
    <source>
        <dbReference type="SAM" id="Phobius"/>
    </source>
</evidence>
<dbReference type="PANTHER" id="PTHR23180:SF160">
    <property type="entry name" value="ADP-RIBOSYLATION FACTOR GTPASE-ACTIVATING PROTEIN EFFECTOR PROTEIN 1"/>
    <property type="match status" value="1"/>
</dbReference>
<dbReference type="SUPFAM" id="SSF48403">
    <property type="entry name" value="Ankyrin repeat"/>
    <property type="match status" value="1"/>
</dbReference>
<evidence type="ECO:0000256" key="1">
    <source>
        <dbReference type="ARBA" id="ARBA00022723"/>
    </source>
</evidence>
<feature type="repeat" description="ANK" evidence="3">
    <location>
        <begin position="171"/>
        <end position="203"/>
    </location>
</feature>
<name>A0A7J9DE54_9ROSI</name>
<proteinExistence type="predicted"/>
<dbReference type="GO" id="GO:0046872">
    <property type="term" value="F:metal ion binding"/>
    <property type="evidence" value="ECO:0007669"/>
    <property type="project" value="UniProtKB-KW"/>
</dbReference>
<dbReference type="InterPro" id="IPR002110">
    <property type="entry name" value="Ankyrin_rpt"/>
</dbReference>
<keyword evidence="4" id="KW-1133">Transmembrane helix</keyword>
<dbReference type="PANTHER" id="PTHR23180">
    <property type="entry name" value="CENTAURIN/ARF"/>
    <property type="match status" value="1"/>
</dbReference>
<keyword evidence="1" id="KW-0479">Metal-binding</keyword>
<dbReference type="GO" id="GO:0005096">
    <property type="term" value="F:GTPase activator activity"/>
    <property type="evidence" value="ECO:0007669"/>
    <property type="project" value="InterPro"/>
</dbReference>
<comment type="caution">
    <text evidence="5">The sequence shown here is derived from an EMBL/GenBank/DDBJ whole genome shotgun (WGS) entry which is preliminary data.</text>
</comment>
<keyword evidence="2" id="KW-0862">Zinc</keyword>
<gene>
    <name evidence="5" type="ORF">Gotri_021816</name>
</gene>
<dbReference type="Gene3D" id="1.25.40.20">
    <property type="entry name" value="Ankyrin repeat-containing domain"/>
    <property type="match status" value="1"/>
</dbReference>
<evidence type="ECO:0000313" key="5">
    <source>
        <dbReference type="EMBL" id="MBA0758854.1"/>
    </source>
</evidence>
<keyword evidence="6" id="KW-1185">Reference proteome</keyword>
<keyword evidence="3" id="KW-0040">ANK repeat</keyword>
<dbReference type="InterPro" id="IPR036770">
    <property type="entry name" value="Ankyrin_rpt-contain_sf"/>
</dbReference>
<feature type="non-terminal residue" evidence="5">
    <location>
        <position position="1"/>
    </location>
</feature>
<feature type="repeat" description="ANK" evidence="3">
    <location>
        <begin position="138"/>
        <end position="170"/>
    </location>
</feature>
<dbReference type="SMART" id="SM00248">
    <property type="entry name" value="ANK"/>
    <property type="match status" value="3"/>
</dbReference>
<evidence type="ECO:0000313" key="6">
    <source>
        <dbReference type="Proteomes" id="UP000593568"/>
    </source>
</evidence>
<protein>
    <submittedName>
        <fullName evidence="5">Uncharacterized protein</fullName>
    </submittedName>
</protein>
<dbReference type="AlphaFoldDB" id="A0A7J9DE54"/>
<dbReference type="Proteomes" id="UP000593568">
    <property type="component" value="Unassembled WGS sequence"/>
</dbReference>
<dbReference type="Pfam" id="PF12796">
    <property type="entry name" value="Ank_2"/>
    <property type="match status" value="1"/>
</dbReference>
<sequence>FYKSDKLQLLLTGKPCHTDSISAKEKFIHAKYAEKLFVRKPKDKQHPNPVAQQIWEGVRANDKKAVYRYIVSCEADINAVYEQSPGPSLTLAKALLLQEHANADNSSSYITADSSDRSSASSFNLVGTSESQITDDLDGCTLLHLACETADIGMLELLLQCGANINAMDSRSQTPLHRCIHRGKMAFAKLLLTRGADPHAINREGKTPLKLAVESDISDSEVLALLADANRRVKMECGKGNGMQCVLCLLVLFLFMVGAVELRIRF</sequence>
<evidence type="ECO:0000256" key="2">
    <source>
        <dbReference type="ARBA" id="ARBA00022833"/>
    </source>
</evidence>
<keyword evidence="4" id="KW-0812">Transmembrane</keyword>
<accession>A0A7J9DE54</accession>
<feature type="transmembrane region" description="Helical" evidence="4">
    <location>
        <begin position="241"/>
        <end position="260"/>
    </location>
</feature>
<evidence type="ECO:0000256" key="3">
    <source>
        <dbReference type="PROSITE-ProRule" id="PRU00023"/>
    </source>
</evidence>